<dbReference type="PRINTS" id="PR00625">
    <property type="entry name" value="JDOMAIN"/>
</dbReference>
<reference evidence="2 3" key="1">
    <citation type="journal article" date="2015" name="Proc. Natl. Acad. Sci. U.S.A.">
        <title>The resurrection genome of Boea hygrometrica: A blueprint for survival of dehydration.</title>
        <authorList>
            <person name="Xiao L."/>
            <person name="Yang G."/>
            <person name="Zhang L."/>
            <person name="Yang X."/>
            <person name="Zhao S."/>
            <person name="Ji Z."/>
            <person name="Zhou Q."/>
            <person name="Hu M."/>
            <person name="Wang Y."/>
            <person name="Chen M."/>
            <person name="Xu Y."/>
            <person name="Jin H."/>
            <person name="Xiao X."/>
            <person name="Hu G."/>
            <person name="Bao F."/>
            <person name="Hu Y."/>
            <person name="Wan P."/>
            <person name="Li L."/>
            <person name="Deng X."/>
            <person name="Kuang T."/>
            <person name="Xiang C."/>
            <person name="Zhu J.K."/>
            <person name="Oliver M.J."/>
            <person name="He Y."/>
        </authorList>
    </citation>
    <scope>NUCLEOTIDE SEQUENCE [LARGE SCALE GENOMIC DNA]</scope>
    <source>
        <strain evidence="3">cv. XS01</strain>
    </source>
</reference>
<dbReference type="Proteomes" id="UP000250235">
    <property type="component" value="Unassembled WGS sequence"/>
</dbReference>
<dbReference type="PANTHER" id="PTHR45432:SF2">
    <property type="entry name" value="CHAPERONE PROTEIN DNAJ 11, CHLOROPLASTIC"/>
    <property type="match status" value="1"/>
</dbReference>
<dbReference type="Pfam" id="PF00226">
    <property type="entry name" value="DnaJ"/>
    <property type="match status" value="1"/>
</dbReference>
<dbReference type="SMART" id="SM00271">
    <property type="entry name" value="DnaJ"/>
    <property type="match status" value="1"/>
</dbReference>
<keyword evidence="3" id="KW-1185">Reference proteome</keyword>
<dbReference type="CDD" id="cd06257">
    <property type="entry name" value="DnaJ"/>
    <property type="match status" value="1"/>
</dbReference>
<organism evidence="2 3">
    <name type="scientific">Dorcoceras hygrometricum</name>
    <dbReference type="NCBI Taxonomy" id="472368"/>
    <lineage>
        <taxon>Eukaryota</taxon>
        <taxon>Viridiplantae</taxon>
        <taxon>Streptophyta</taxon>
        <taxon>Embryophyta</taxon>
        <taxon>Tracheophyta</taxon>
        <taxon>Spermatophyta</taxon>
        <taxon>Magnoliopsida</taxon>
        <taxon>eudicotyledons</taxon>
        <taxon>Gunneridae</taxon>
        <taxon>Pentapetalae</taxon>
        <taxon>asterids</taxon>
        <taxon>lamiids</taxon>
        <taxon>Lamiales</taxon>
        <taxon>Gesneriaceae</taxon>
        <taxon>Didymocarpoideae</taxon>
        <taxon>Trichosporeae</taxon>
        <taxon>Loxocarpinae</taxon>
        <taxon>Dorcoceras</taxon>
    </lineage>
</organism>
<dbReference type="EMBL" id="KV006333">
    <property type="protein sequence ID" value="KZV33150.1"/>
    <property type="molecule type" value="Genomic_DNA"/>
</dbReference>
<dbReference type="OrthoDB" id="445556at2759"/>
<dbReference type="Gene3D" id="1.10.287.110">
    <property type="entry name" value="DnaJ domain"/>
    <property type="match status" value="1"/>
</dbReference>
<proteinExistence type="predicted"/>
<evidence type="ECO:0000313" key="3">
    <source>
        <dbReference type="Proteomes" id="UP000250235"/>
    </source>
</evidence>
<evidence type="ECO:0000313" key="2">
    <source>
        <dbReference type="EMBL" id="KZV33150.1"/>
    </source>
</evidence>
<protein>
    <submittedName>
        <fullName evidence="2">Chaperone protein dnaJ 11, chloroplastic-like</fullName>
    </submittedName>
</protein>
<dbReference type="PANTHER" id="PTHR45432">
    <property type="entry name" value="CHAPERONE PROTEIN DNAJ 11, CHLOROPLASTIC-LIKE"/>
    <property type="match status" value="1"/>
</dbReference>
<dbReference type="PROSITE" id="PS00636">
    <property type="entry name" value="DNAJ_1"/>
    <property type="match status" value="1"/>
</dbReference>
<dbReference type="SUPFAM" id="SSF46565">
    <property type="entry name" value="Chaperone J-domain"/>
    <property type="match status" value="1"/>
</dbReference>
<accession>A0A2Z7BFW0</accession>
<evidence type="ECO:0000259" key="1">
    <source>
        <dbReference type="PROSITE" id="PS50076"/>
    </source>
</evidence>
<dbReference type="InterPro" id="IPR018253">
    <property type="entry name" value="DnaJ_domain_CS"/>
</dbReference>
<gene>
    <name evidence="2" type="ORF">F511_18166</name>
</gene>
<sequence length="159" mass="17576">MACTSPSLSSQIIGRRFSAAPAPSSPAQIGFRRPIQICSRYATAERTWAPTEVALQPASFYDILGIQDCASGQEIKSAYRKLARVLHPDVASGGGEDAKSASHEFMRVHAAYATLSDPEKRELYDITLSRRRRREAQLAAGAPPGIGRRRRNWETDQCW</sequence>
<feature type="domain" description="J" evidence="1">
    <location>
        <begin position="59"/>
        <end position="128"/>
    </location>
</feature>
<name>A0A2Z7BFW0_9LAMI</name>
<dbReference type="InterPro" id="IPR001623">
    <property type="entry name" value="DnaJ_domain"/>
</dbReference>
<dbReference type="AlphaFoldDB" id="A0A2Z7BFW0"/>
<dbReference type="InterPro" id="IPR036869">
    <property type="entry name" value="J_dom_sf"/>
</dbReference>
<dbReference type="PROSITE" id="PS50076">
    <property type="entry name" value="DNAJ_2"/>
    <property type="match status" value="1"/>
</dbReference>